<sequence length="191" mass="21676">MRNKLFHILFFLGSLSLFAQSDSLSVKEEKVLVVIDSLAPKEDYDPLAPAQAAFYSAVLPGLGQAYNKKYWKIPIIYAGIGTGIYFYVQNTNDYNRFRDAYKRRLAGFEDDEFQGISTDRLIDAQETASRNRDISIVVSIGFYLLNIIDANVDAHLKQYNISEDLTLQPKVEMDPINTVPNYGLTLTFNLK</sequence>
<dbReference type="Pfam" id="PF18935">
    <property type="entry name" value="DUF5683"/>
    <property type="match status" value="1"/>
</dbReference>
<feature type="chain" id="PRO_5040870874" description="DUF5683 domain-containing protein" evidence="1">
    <location>
        <begin position="20"/>
        <end position="191"/>
    </location>
</feature>
<reference evidence="3" key="1">
    <citation type="submission" date="2021-07" db="EMBL/GenBank/DDBJ databases">
        <title>Aureisphaera sp. CAU 1614 isolated from sea sediment.</title>
        <authorList>
            <person name="Kim W."/>
        </authorList>
    </citation>
    <scope>NUCLEOTIDE SEQUENCE</scope>
    <source>
        <strain evidence="3">CAU 1614</strain>
    </source>
</reference>
<keyword evidence="4" id="KW-1185">Reference proteome</keyword>
<evidence type="ECO:0000313" key="3">
    <source>
        <dbReference type="EMBL" id="MBW2938312.1"/>
    </source>
</evidence>
<keyword evidence="1" id="KW-0732">Signal</keyword>
<evidence type="ECO:0000256" key="1">
    <source>
        <dbReference type="SAM" id="SignalP"/>
    </source>
</evidence>
<name>A0A9X1JZ99_9FLAO</name>
<dbReference type="RefSeq" id="WP_219052826.1">
    <property type="nucleotide sequence ID" value="NZ_JAHWDP010000003.1"/>
</dbReference>
<proteinExistence type="predicted"/>
<accession>A0A9X1JZ99</accession>
<dbReference type="EMBL" id="JAHWDP010000003">
    <property type="protein sequence ID" value="MBW2938312.1"/>
    <property type="molecule type" value="Genomic_DNA"/>
</dbReference>
<feature type="domain" description="DUF5683" evidence="2">
    <location>
        <begin position="46"/>
        <end position="190"/>
    </location>
</feature>
<organism evidence="3 4">
    <name type="scientific">Halomarinibacterium sedimenti</name>
    <dbReference type="NCBI Taxonomy" id="2857106"/>
    <lineage>
        <taxon>Bacteria</taxon>
        <taxon>Pseudomonadati</taxon>
        <taxon>Bacteroidota</taxon>
        <taxon>Flavobacteriia</taxon>
        <taxon>Flavobacteriales</taxon>
        <taxon>Flavobacteriaceae</taxon>
        <taxon>Halomarinibacterium</taxon>
    </lineage>
</organism>
<evidence type="ECO:0000259" key="2">
    <source>
        <dbReference type="Pfam" id="PF18935"/>
    </source>
</evidence>
<dbReference type="AlphaFoldDB" id="A0A9X1JZ99"/>
<comment type="caution">
    <text evidence="3">The sequence shown here is derived from an EMBL/GenBank/DDBJ whole genome shotgun (WGS) entry which is preliminary data.</text>
</comment>
<evidence type="ECO:0000313" key="4">
    <source>
        <dbReference type="Proteomes" id="UP001138686"/>
    </source>
</evidence>
<dbReference type="InterPro" id="IPR043738">
    <property type="entry name" value="DUF5683"/>
</dbReference>
<gene>
    <name evidence="3" type="ORF">KXJ69_09360</name>
</gene>
<dbReference type="Proteomes" id="UP001138686">
    <property type="component" value="Unassembled WGS sequence"/>
</dbReference>
<protein>
    <recommendedName>
        <fullName evidence="2">DUF5683 domain-containing protein</fullName>
    </recommendedName>
</protein>
<feature type="signal peptide" evidence="1">
    <location>
        <begin position="1"/>
        <end position="19"/>
    </location>
</feature>